<evidence type="ECO:0000256" key="5">
    <source>
        <dbReference type="RuleBase" id="RU004508"/>
    </source>
</evidence>
<dbReference type="AlphaFoldDB" id="A0A2P2DYT2"/>
<evidence type="ECO:0000256" key="4">
    <source>
        <dbReference type="PIRSR" id="PIRSR000390-2"/>
    </source>
</evidence>
<feature type="modified residue" description="N6-(pyridoxal phosphate)lysine" evidence="4">
    <location>
        <position position="188"/>
    </location>
</feature>
<feature type="active site" description="Proton acceptor" evidence="3">
    <location>
        <position position="188"/>
    </location>
</feature>
<dbReference type="InterPro" id="IPR015424">
    <property type="entry name" value="PyrdxlP-dep_Trfase"/>
</dbReference>
<dbReference type="Gene3D" id="3.90.1150.10">
    <property type="entry name" value="Aspartate Aminotransferase, domain 1"/>
    <property type="match status" value="1"/>
</dbReference>
<proteinExistence type="inferred from homology"/>
<comment type="caution">
    <text evidence="6">The sequence shown here is derived from an EMBL/GenBank/DDBJ whole genome shotgun (WGS) entry which is preliminary data.</text>
</comment>
<evidence type="ECO:0000256" key="3">
    <source>
        <dbReference type="PIRSR" id="PIRSR000390-1"/>
    </source>
</evidence>
<dbReference type="Gene3D" id="3.40.640.10">
    <property type="entry name" value="Type I PLP-dependent aspartate aminotransferase-like (Major domain)"/>
    <property type="match status" value="1"/>
</dbReference>
<keyword evidence="6" id="KW-0808">Transferase</keyword>
<comment type="similarity">
    <text evidence="2 5">Belongs to the DegT/DnrJ/EryC1 family.</text>
</comment>
<dbReference type="GO" id="GO:0000271">
    <property type="term" value="P:polysaccharide biosynthetic process"/>
    <property type="evidence" value="ECO:0007669"/>
    <property type="project" value="TreeGrafter"/>
</dbReference>
<dbReference type="Pfam" id="PF01041">
    <property type="entry name" value="DegT_DnrJ_EryC1"/>
    <property type="match status" value="1"/>
</dbReference>
<evidence type="ECO:0000313" key="6">
    <source>
        <dbReference type="EMBL" id="GBF49783.1"/>
    </source>
</evidence>
<dbReference type="PANTHER" id="PTHR30244">
    <property type="entry name" value="TRANSAMINASE"/>
    <property type="match status" value="1"/>
</dbReference>
<evidence type="ECO:0000256" key="1">
    <source>
        <dbReference type="ARBA" id="ARBA00022898"/>
    </source>
</evidence>
<dbReference type="PIRSF" id="PIRSF000390">
    <property type="entry name" value="PLP_StrS"/>
    <property type="match status" value="1"/>
</dbReference>
<reference evidence="6 7" key="1">
    <citation type="submission" date="2018-02" db="EMBL/GenBank/DDBJ databases">
        <title>Novel Leptospira species isolated from soil and water in Japan.</title>
        <authorList>
            <person name="Nakao R."/>
            <person name="Masuzawa T."/>
        </authorList>
    </citation>
    <scope>NUCLEOTIDE SEQUENCE [LARGE SCALE GENOMIC DNA]</scope>
    <source>
        <strain evidence="6 7">YH101</strain>
    </source>
</reference>
<dbReference type="EMBL" id="BFBB01000003">
    <property type="protein sequence ID" value="GBF49783.1"/>
    <property type="molecule type" value="Genomic_DNA"/>
</dbReference>
<dbReference type="GO" id="GO:0030170">
    <property type="term" value="F:pyridoxal phosphate binding"/>
    <property type="evidence" value="ECO:0007669"/>
    <property type="project" value="TreeGrafter"/>
</dbReference>
<protein>
    <submittedName>
        <fullName evidence="6">Pyridoxal-phosphate-dependent aminotransferase</fullName>
    </submittedName>
</protein>
<gene>
    <name evidence="6" type="ORF">LPTSP4_13020</name>
</gene>
<keyword evidence="6" id="KW-0032">Aminotransferase</keyword>
<dbReference type="InterPro" id="IPR015422">
    <property type="entry name" value="PyrdxlP-dep_Trfase_small"/>
</dbReference>
<evidence type="ECO:0000313" key="7">
    <source>
        <dbReference type="Proteomes" id="UP000245133"/>
    </source>
</evidence>
<dbReference type="InterPro" id="IPR000653">
    <property type="entry name" value="DegT/StrS_aminotransferase"/>
</dbReference>
<dbReference type="PANTHER" id="PTHR30244:SF36">
    <property type="entry name" value="3-OXO-GLUCOSE-6-PHOSPHATE:GLUTAMATE AMINOTRANSFERASE"/>
    <property type="match status" value="1"/>
</dbReference>
<dbReference type="RefSeq" id="WP_108974965.1">
    <property type="nucleotide sequence ID" value="NZ_BFBB01000003.1"/>
</dbReference>
<dbReference type="CDD" id="cd00616">
    <property type="entry name" value="AHBA_syn"/>
    <property type="match status" value="1"/>
</dbReference>
<accession>A0A2P2DYT2</accession>
<keyword evidence="7" id="KW-1185">Reference proteome</keyword>
<organism evidence="6 7">
    <name type="scientific">Leptospira ryugenii</name>
    <dbReference type="NCBI Taxonomy" id="1917863"/>
    <lineage>
        <taxon>Bacteria</taxon>
        <taxon>Pseudomonadati</taxon>
        <taxon>Spirochaetota</taxon>
        <taxon>Spirochaetia</taxon>
        <taxon>Leptospirales</taxon>
        <taxon>Leptospiraceae</taxon>
        <taxon>Leptospira</taxon>
    </lineage>
</organism>
<sequence>MAVPFIDIKRFESGFLDNWNAKVKSLSENAQFIGGSEVNDLETELSKWTEQKYTIACANGTDALQLALRAVGVGRGDKVLVPDSTFWATFESVVNVGADPYTVDTNPSDLQMDFQVFAEAIDKVKPKAAIIVHLYGWGTGQIESFRKLCKDKNVPLVEDGAQCFGVQWKGHSLYKDALIATTSFYPAKVLGAAGDGGAVFTNDEELASITRKLANHGRTSHYEHGYVGWNSRMDSLQAAFVRLSLQHLKSRIESRKKSAQFYYKELPKLNIQVIHPPEGYDENGYCNVTIVDPDRRPKIEAVLKEKGIGFGNIYPGAMSDQPGAKPHLIERFGKDQNARRIASSVLNFPLFAYMKDSELEEVLDVIRNGKV</sequence>
<name>A0A2P2DYT2_9LEPT</name>
<dbReference type="OrthoDB" id="9810913at2"/>
<evidence type="ECO:0000256" key="2">
    <source>
        <dbReference type="ARBA" id="ARBA00037999"/>
    </source>
</evidence>
<dbReference type="Proteomes" id="UP000245133">
    <property type="component" value="Unassembled WGS sequence"/>
</dbReference>
<dbReference type="SUPFAM" id="SSF53383">
    <property type="entry name" value="PLP-dependent transferases"/>
    <property type="match status" value="1"/>
</dbReference>
<keyword evidence="1 4" id="KW-0663">Pyridoxal phosphate</keyword>
<dbReference type="GO" id="GO:0008483">
    <property type="term" value="F:transaminase activity"/>
    <property type="evidence" value="ECO:0007669"/>
    <property type="project" value="UniProtKB-KW"/>
</dbReference>
<dbReference type="InterPro" id="IPR015421">
    <property type="entry name" value="PyrdxlP-dep_Trfase_major"/>
</dbReference>